<dbReference type="Gene3D" id="1.10.10.60">
    <property type="entry name" value="Homeodomain-like"/>
    <property type="match status" value="2"/>
</dbReference>
<gene>
    <name evidence="5" type="ORF">CHH72_17530</name>
</gene>
<reference evidence="5 6" key="1">
    <citation type="submission" date="2017-07" db="EMBL/GenBank/DDBJ databases">
        <title>Isolation and whole genome analysis of endospore-forming bacteria from heroin.</title>
        <authorList>
            <person name="Kalinowski J."/>
            <person name="Ahrens B."/>
            <person name="Al-Dilaimi A."/>
            <person name="Winkler A."/>
            <person name="Wibberg D."/>
            <person name="Schleenbecker U."/>
            <person name="Ruckert C."/>
            <person name="Wolfel R."/>
            <person name="Grass G."/>
        </authorList>
    </citation>
    <scope>NUCLEOTIDE SEQUENCE [LARGE SCALE GENOMIC DNA]</scope>
    <source>
        <strain evidence="5 6">7539</strain>
    </source>
</reference>
<dbReference type="GO" id="GO:0043565">
    <property type="term" value="F:sequence-specific DNA binding"/>
    <property type="evidence" value="ECO:0007669"/>
    <property type="project" value="InterPro"/>
</dbReference>
<dbReference type="InterPro" id="IPR009057">
    <property type="entry name" value="Homeodomain-like_sf"/>
</dbReference>
<organism evidence="5 6">
    <name type="scientific">Shouchella clausii</name>
    <name type="common">Alkalihalobacillus clausii</name>
    <dbReference type="NCBI Taxonomy" id="79880"/>
    <lineage>
        <taxon>Bacteria</taxon>
        <taxon>Bacillati</taxon>
        <taxon>Bacillota</taxon>
        <taxon>Bacilli</taxon>
        <taxon>Bacillales</taxon>
        <taxon>Bacillaceae</taxon>
        <taxon>Shouchella</taxon>
    </lineage>
</organism>
<dbReference type="GO" id="GO:0003700">
    <property type="term" value="F:DNA-binding transcription factor activity"/>
    <property type="evidence" value="ECO:0007669"/>
    <property type="project" value="InterPro"/>
</dbReference>
<keyword evidence="1" id="KW-0805">Transcription regulation</keyword>
<dbReference type="InterPro" id="IPR020449">
    <property type="entry name" value="Tscrpt_reg_AraC-type_HTH"/>
</dbReference>
<dbReference type="Pfam" id="PF02311">
    <property type="entry name" value="AraC_binding"/>
    <property type="match status" value="1"/>
</dbReference>
<feature type="domain" description="HTH araC/xylS-type" evidence="4">
    <location>
        <begin position="188"/>
        <end position="286"/>
    </location>
</feature>
<dbReference type="InterPro" id="IPR011051">
    <property type="entry name" value="RmlC_Cupin_sf"/>
</dbReference>
<evidence type="ECO:0000313" key="5">
    <source>
        <dbReference type="EMBL" id="PAE87520.1"/>
    </source>
</evidence>
<dbReference type="SUPFAM" id="SSF51182">
    <property type="entry name" value="RmlC-like cupins"/>
    <property type="match status" value="1"/>
</dbReference>
<dbReference type="AlphaFoldDB" id="A0A268NWS1"/>
<evidence type="ECO:0000256" key="2">
    <source>
        <dbReference type="ARBA" id="ARBA00023125"/>
    </source>
</evidence>
<accession>A0A268NWS1</accession>
<keyword evidence="2" id="KW-0238">DNA-binding</keyword>
<dbReference type="Gene3D" id="2.60.120.10">
    <property type="entry name" value="Jelly Rolls"/>
    <property type="match status" value="1"/>
</dbReference>
<dbReference type="InterPro" id="IPR018060">
    <property type="entry name" value="HTH_AraC"/>
</dbReference>
<dbReference type="InterPro" id="IPR003313">
    <property type="entry name" value="AraC-bd"/>
</dbReference>
<dbReference type="PROSITE" id="PS01124">
    <property type="entry name" value="HTH_ARAC_FAMILY_2"/>
    <property type="match status" value="1"/>
</dbReference>
<keyword evidence="3" id="KW-0804">Transcription</keyword>
<dbReference type="SMART" id="SM00342">
    <property type="entry name" value="HTH_ARAC"/>
    <property type="match status" value="1"/>
</dbReference>
<evidence type="ECO:0000256" key="1">
    <source>
        <dbReference type="ARBA" id="ARBA00023015"/>
    </source>
</evidence>
<dbReference type="Pfam" id="PF12833">
    <property type="entry name" value="HTH_18"/>
    <property type="match status" value="1"/>
</dbReference>
<dbReference type="CDD" id="cd02208">
    <property type="entry name" value="cupin_RmlC-like"/>
    <property type="match status" value="1"/>
</dbReference>
<evidence type="ECO:0000259" key="4">
    <source>
        <dbReference type="PROSITE" id="PS01124"/>
    </source>
</evidence>
<comment type="caution">
    <text evidence="5">The sequence shown here is derived from an EMBL/GenBank/DDBJ whole genome shotgun (WGS) entry which is preliminary data.</text>
</comment>
<sequence>MLTLEPVRKTFDSENDFPFFIAYKDTKTPNRELPDHLHDWYEIVYVYQGKGTFFIDQNLFQAEQGDIITIPGNTIHRVIPTAENLITSTAIFFSPVLLQRSVFWDSYSYLRLFEEGKGRKNYRHRLEPKNRAQLELYIDQLWEEEKEKRIDQRQMLALLLQQILLFLNRNCLKSEHVGHHNAGPVWINQVLDYIELNLENELELNNLAKIAAVSPAHFSRVFKELIGMNVTEYITTKRIIMAKNLLQEQKENIALIAEQCGFNSMPHFYRTFKRLTSVTPAAYRSSFAK</sequence>
<dbReference type="SUPFAM" id="SSF46689">
    <property type="entry name" value="Homeodomain-like"/>
    <property type="match status" value="2"/>
</dbReference>
<dbReference type="EMBL" id="NPCC01000033">
    <property type="protein sequence ID" value="PAE87520.1"/>
    <property type="molecule type" value="Genomic_DNA"/>
</dbReference>
<protein>
    <recommendedName>
        <fullName evidence="4">HTH araC/xylS-type domain-containing protein</fullName>
    </recommendedName>
</protein>
<dbReference type="Proteomes" id="UP000216207">
    <property type="component" value="Unassembled WGS sequence"/>
</dbReference>
<proteinExistence type="predicted"/>
<dbReference type="PRINTS" id="PR00032">
    <property type="entry name" value="HTHARAC"/>
</dbReference>
<dbReference type="PANTHER" id="PTHR43280:SF28">
    <property type="entry name" value="HTH-TYPE TRANSCRIPTIONAL ACTIVATOR RHAS"/>
    <property type="match status" value="1"/>
</dbReference>
<evidence type="ECO:0000256" key="3">
    <source>
        <dbReference type="ARBA" id="ARBA00023163"/>
    </source>
</evidence>
<dbReference type="PANTHER" id="PTHR43280">
    <property type="entry name" value="ARAC-FAMILY TRANSCRIPTIONAL REGULATOR"/>
    <property type="match status" value="1"/>
</dbReference>
<name>A0A268NWS1_SHOCL</name>
<dbReference type="InterPro" id="IPR014710">
    <property type="entry name" value="RmlC-like_jellyroll"/>
</dbReference>
<evidence type="ECO:0000313" key="6">
    <source>
        <dbReference type="Proteomes" id="UP000216207"/>
    </source>
</evidence>